<protein>
    <submittedName>
        <fullName evidence="2">Uncharacterized protein</fullName>
    </submittedName>
</protein>
<feature type="coiled-coil region" evidence="1">
    <location>
        <begin position="202"/>
        <end position="252"/>
    </location>
</feature>
<dbReference type="EMBL" id="VRMN01000001">
    <property type="protein sequence ID" value="KAA8499466.1"/>
    <property type="molecule type" value="Genomic_DNA"/>
</dbReference>
<comment type="caution">
    <text evidence="2">The sequence shown here is derived from an EMBL/GenBank/DDBJ whole genome shotgun (WGS) entry which is preliminary data.</text>
</comment>
<dbReference type="Proteomes" id="UP000324585">
    <property type="component" value="Unassembled WGS sequence"/>
</dbReference>
<reference evidence="3" key="1">
    <citation type="journal article" date="2019" name="Nat. Commun.">
        <title>Expansion of phycobilisome linker gene families in mesophilic red algae.</title>
        <authorList>
            <person name="Lee J."/>
            <person name="Kim D."/>
            <person name="Bhattacharya D."/>
            <person name="Yoon H.S."/>
        </authorList>
    </citation>
    <scope>NUCLEOTIDE SEQUENCE [LARGE SCALE GENOMIC DNA]</scope>
    <source>
        <strain evidence="3">CCMP 1328</strain>
    </source>
</reference>
<accession>A0A5J4Z6W5</accession>
<gene>
    <name evidence="2" type="ORF">FVE85_7051</name>
</gene>
<dbReference type="AlphaFoldDB" id="A0A5J4Z6W5"/>
<evidence type="ECO:0000256" key="1">
    <source>
        <dbReference type="SAM" id="Coils"/>
    </source>
</evidence>
<keyword evidence="3" id="KW-1185">Reference proteome</keyword>
<organism evidence="2 3">
    <name type="scientific">Porphyridium purpureum</name>
    <name type="common">Red alga</name>
    <name type="synonym">Porphyridium cruentum</name>
    <dbReference type="NCBI Taxonomy" id="35688"/>
    <lineage>
        <taxon>Eukaryota</taxon>
        <taxon>Rhodophyta</taxon>
        <taxon>Bangiophyceae</taxon>
        <taxon>Porphyridiales</taxon>
        <taxon>Porphyridiaceae</taxon>
        <taxon>Porphyridium</taxon>
    </lineage>
</organism>
<evidence type="ECO:0000313" key="3">
    <source>
        <dbReference type="Proteomes" id="UP000324585"/>
    </source>
</evidence>
<name>A0A5J4Z6W5_PORPP</name>
<proteinExistence type="predicted"/>
<evidence type="ECO:0000313" key="2">
    <source>
        <dbReference type="EMBL" id="KAA8499466.1"/>
    </source>
</evidence>
<sequence>MNRMEFDAGHAGIVQSRVKMFECGAEANELESVVLLHTNFDFLKPLTGVYVAQGAPDPQSSESFKPVILVQGDWAKQLALTLTGTVTGGISGACIGALLVSGTCAILFGVQGEKLGEIALSGAQLGALGGAVLGAYKGLHARSFRDAVVDGVKSGFVAGAIAAAMLLLHESVKIARDMIRNGYSYAKGDLLDAMDDQLNKLEKWYQKQLEELKHQCKEMTDDAIRRGGSEGERLMKLANDIYQKNLKELEEKAIEKGGHLQKLLQGCLAEIDAIAATNIAKGEAAGHRIVDNAAKVAGELIAEGEDAGGRVINEASKQGAKLPGSMWVNVRDGFTRELRKLFK</sequence>
<keyword evidence="1" id="KW-0175">Coiled coil</keyword>